<dbReference type="AlphaFoldDB" id="A0A399F3Q8"/>
<evidence type="ECO:0000313" key="3">
    <source>
        <dbReference type="Proteomes" id="UP000265715"/>
    </source>
</evidence>
<feature type="transmembrane region" description="Helical" evidence="1">
    <location>
        <begin position="260"/>
        <end position="279"/>
    </location>
</feature>
<protein>
    <submittedName>
        <fullName evidence="2">ABC-2 family transporter protein</fullName>
    </submittedName>
</protein>
<proteinExistence type="predicted"/>
<dbReference type="GO" id="GO:0140359">
    <property type="term" value="F:ABC-type transporter activity"/>
    <property type="evidence" value="ECO:0007669"/>
    <property type="project" value="InterPro"/>
</dbReference>
<comment type="caution">
    <text evidence="2">The sequence shown here is derived from an EMBL/GenBank/DDBJ whole genome shotgun (WGS) entry which is preliminary data.</text>
</comment>
<dbReference type="EMBL" id="QXDL01000021">
    <property type="protein sequence ID" value="RIH89241.1"/>
    <property type="molecule type" value="Genomic_DNA"/>
</dbReference>
<keyword evidence="1" id="KW-0472">Membrane</keyword>
<evidence type="ECO:0000313" key="2">
    <source>
        <dbReference type="EMBL" id="RIH89241.1"/>
    </source>
</evidence>
<reference evidence="2 3" key="1">
    <citation type="submission" date="2018-08" db="EMBL/GenBank/DDBJ databases">
        <title>Meiothermus terrae DSM 26712 genome sequencing project.</title>
        <authorList>
            <person name="Da Costa M.S."/>
            <person name="Albuquerque L."/>
            <person name="Raposo P."/>
            <person name="Froufe H.J.C."/>
            <person name="Barroso C.S."/>
            <person name="Egas C."/>
        </authorList>
    </citation>
    <scope>NUCLEOTIDE SEQUENCE [LARGE SCALE GENOMIC DNA]</scope>
    <source>
        <strain evidence="2 3">DSM 26712</strain>
    </source>
</reference>
<dbReference type="PANTHER" id="PTHR43471:SF10">
    <property type="entry name" value="SLL1107 PROTEIN"/>
    <property type="match status" value="1"/>
</dbReference>
<dbReference type="PANTHER" id="PTHR43471">
    <property type="entry name" value="ABC TRANSPORTER PERMEASE"/>
    <property type="match status" value="1"/>
</dbReference>
<feature type="transmembrane region" description="Helical" evidence="1">
    <location>
        <begin position="62"/>
        <end position="83"/>
    </location>
</feature>
<evidence type="ECO:0000256" key="1">
    <source>
        <dbReference type="SAM" id="Phobius"/>
    </source>
</evidence>
<keyword evidence="1" id="KW-1133">Transmembrane helix</keyword>
<dbReference type="Proteomes" id="UP000265715">
    <property type="component" value="Unassembled WGS sequence"/>
</dbReference>
<dbReference type="RefSeq" id="WP_119314024.1">
    <property type="nucleotide sequence ID" value="NZ_QXDL01000021.1"/>
</dbReference>
<organism evidence="2 3">
    <name type="scientific">Calidithermus terrae</name>
    <dbReference type="NCBI Taxonomy" id="1408545"/>
    <lineage>
        <taxon>Bacteria</taxon>
        <taxon>Thermotogati</taxon>
        <taxon>Deinococcota</taxon>
        <taxon>Deinococci</taxon>
        <taxon>Thermales</taxon>
        <taxon>Thermaceae</taxon>
        <taxon>Calidithermus</taxon>
    </lineage>
</organism>
<keyword evidence="1" id="KW-0812">Transmembrane</keyword>
<keyword evidence="3" id="KW-1185">Reference proteome</keyword>
<feature type="transmembrane region" description="Helical" evidence="1">
    <location>
        <begin position="184"/>
        <end position="203"/>
    </location>
</feature>
<dbReference type="Pfam" id="PF12679">
    <property type="entry name" value="ABC2_membrane_2"/>
    <property type="match status" value="1"/>
</dbReference>
<accession>A0A399F3Q8</accession>
<dbReference type="OrthoDB" id="34638at2"/>
<feature type="transmembrane region" description="Helical" evidence="1">
    <location>
        <begin position="121"/>
        <end position="144"/>
    </location>
</feature>
<dbReference type="GO" id="GO:0005886">
    <property type="term" value="C:plasma membrane"/>
    <property type="evidence" value="ECO:0007669"/>
    <property type="project" value="UniProtKB-SubCell"/>
</dbReference>
<sequence>MLKVARFTLREVARKRLLFALALLTVLFLAFFFYGVYLQEQAFERRAREAGLERFPQAEFAWMFVVLMGLYMVNFLGSLVSVFSGVGSLSGELEAGTLHTVLTKPISRAEVVLGKWLGMSLLAFAYMALTGGGLLLGTWLMVGYLPPEPLAALGLMGLNAVLLLTLTLLGSSFLPTLTNGIGQVVLYGMGWTGGILGFIAQFTNTPLLERLSKASTWAIPTDALWRFASYYLQSPELLQLSRQDAEGNPFAGNRPADPLFLLWVGAYIVAALALAVWIFRKRDL</sequence>
<feature type="transmembrane region" description="Helical" evidence="1">
    <location>
        <begin position="150"/>
        <end position="172"/>
    </location>
</feature>
<name>A0A399F3Q8_9DEIN</name>
<gene>
    <name evidence="2" type="ORF">Mterra_00822</name>
</gene>